<keyword evidence="6" id="KW-0862">Zinc</keyword>
<feature type="binding site" evidence="6">
    <location>
        <position position="309"/>
    </location>
    <ligand>
        <name>substrate</name>
    </ligand>
</feature>
<dbReference type="CDD" id="cd01317">
    <property type="entry name" value="DHOase_IIa"/>
    <property type="match status" value="1"/>
</dbReference>
<dbReference type="InterPro" id="IPR004722">
    <property type="entry name" value="DHOase"/>
</dbReference>
<dbReference type="AlphaFoldDB" id="A0A3N5BIY7"/>
<organism evidence="8 9">
    <name type="scientific">Abyssicoccus albus</name>
    <dbReference type="NCBI Taxonomy" id="1817405"/>
    <lineage>
        <taxon>Bacteria</taxon>
        <taxon>Bacillati</taxon>
        <taxon>Bacillota</taxon>
        <taxon>Bacilli</taxon>
        <taxon>Bacillales</taxon>
        <taxon>Abyssicoccaceae</taxon>
    </lineage>
</organism>
<keyword evidence="4 6" id="KW-0378">Hydrolase</keyword>
<feature type="binding site" evidence="6">
    <location>
        <position position="179"/>
    </location>
    <ligand>
        <name>Zn(2+)</name>
        <dbReference type="ChEBI" id="CHEBI:29105"/>
        <label>2</label>
    </ligand>
</feature>
<feature type="binding site" evidence="6">
    <location>
        <position position="278"/>
    </location>
    <ligand>
        <name>substrate</name>
    </ligand>
</feature>
<dbReference type="InterPro" id="IPR032466">
    <property type="entry name" value="Metal_Hydrolase"/>
</dbReference>
<gene>
    <name evidence="6" type="primary">pyrC</name>
    <name evidence="8" type="ORF">EDD62_0441</name>
</gene>
<feature type="binding site" evidence="6">
    <location>
        <position position="60"/>
    </location>
    <ligand>
        <name>Zn(2+)</name>
        <dbReference type="ChEBI" id="CHEBI:29105"/>
        <label>1</label>
    </ligand>
</feature>
<evidence type="ECO:0000256" key="4">
    <source>
        <dbReference type="ARBA" id="ARBA00022801"/>
    </source>
</evidence>
<proteinExistence type="inferred from homology"/>
<dbReference type="RefSeq" id="WP_123807360.1">
    <property type="nucleotide sequence ID" value="NZ_RKRK01000002.1"/>
</dbReference>
<evidence type="ECO:0000256" key="6">
    <source>
        <dbReference type="HAMAP-Rule" id="MF_00220"/>
    </source>
</evidence>
<keyword evidence="9" id="KW-1185">Reference proteome</keyword>
<dbReference type="InterPro" id="IPR024403">
    <property type="entry name" value="DHOase_cat"/>
</dbReference>
<dbReference type="GO" id="GO:0044205">
    <property type="term" value="P:'de novo' UMP biosynthetic process"/>
    <property type="evidence" value="ECO:0007669"/>
    <property type="project" value="UniProtKB-UniRule"/>
</dbReference>
<evidence type="ECO:0000313" key="8">
    <source>
        <dbReference type="EMBL" id="RPF57806.1"/>
    </source>
</evidence>
<feature type="active site" evidence="6">
    <location>
        <position position="305"/>
    </location>
</feature>
<feature type="binding site" evidence="6">
    <location>
        <begin position="62"/>
        <end position="64"/>
    </location>
    <ligand>
        <name>substrate</name>
    </ligand>
</feature>
<reference evidence="8 9" key="1">
    <citation type="submission" date="2018-11" db="EMBL/GenBank/DDBJ databases">
        <title>Genomic Encyclopedia of Type Strains, Phase IV (KMG-IV): sequencing the most valuable type-strain genomes for metagenomic binning, comparative biology and taxonomic classification.</title>
        <authorList>
            <person name="Goeker M."/>
        </authorList>
    </citation>
    <scope>NUCLEOTIDE SEQUENCE [LARGE SCALE GENOMIC DNA]</scope>
    <source>
        <strain evidence="8 9">DSM 29158</strain>
    </source>
</reference>
<evidence type="ECO:0000256" key="5">
    <source>
        <dbReference type="ARBA" id="ARBA00022975"/>
    </source>
</evidence>
<feature type="binding site" evidence="6">
    <location>
        <position position="305"/>
    </location>
    <ligand>
        <name>Zn(2+)</name>
        <dbReference type="ChEBI" id="CHEBI:29105"/>
        <label>1</label>
    </ligand>
</feature>
<dbReference type="HAMAP" id="MF_00220_B">
    <property type="entry name" value="PyrC_classI_B"/>
    <property type="match status" value="1"/>
</dbReference>
<dbReference type="Pfam" id="PF12890">
    <property type="entry name" value="DHOase"/>
    <property type="match status" value="1"/>
</dbReference>
<dbReference type="UniPathway" id="UPA00070">
    <property type="reaction ID" value="UER00117"/>
</dbReference>
<dbReference type="Gene3D" id="3.20.20.140">
    <property type="entry name" value="Metal-dependent hydrolases"/>
    <property type="match status" value="1"/>
</dbReference>
<dbReference type="SUPFAM" id="SSF51338">
    <property type="entry name" value="Composite domain of metallo-dependent hydrolases"/>
    <property type="match status" value="1"/>
</dbReference>
<evidence type="ECO:0000256" key="2">
    <source>
        <dbReference type="ARBA" id="ARBA00010286"/>
    </source>
</evidence>
<feature type="binding site" evidence="6">
    <location>
        <position position="152"/>
    </location>
    <ligand>
        <name>Zn(2+)</name>
        <dbReference type="ChEBI" id="CHEBI:29105"/>
        <label>1</label>
    </ligand>
</feature>
<evidence type="ECO:0000256" key="3">
    <source>
        <dbReference type="ARBA" id="ARBA00022723"/>
    </source>
</evidence>
<dbReference type="GO" id="GO:0008270">
    <property type="term" value="F:zinc ion binding"/>
    <property type="evidence" value="ECO:0007669"/>
    <property type="project" value="UniProtKB-UniRule"/>
</dbReference>
<dbReference type="Gene3D" id="2.30.40.10">
    <property type="entry name" value="Urease, subunit C, domain 1"/>
    <property type="match status" value="1"/>
</dbReference>
<feature type="binding site" evidence="6">
    <location>
        <position position="232"/>
    </location>
    <ligand>
        <name>Zn(2+)</name>
        <dbReference type="ChEBI" id="CHEBI:29105"/>
        <label>2</label>
    </ligand>
</feature>
<accession>A0A3N5BIY7</accession>
<comment type="catalytic activity">
    <reaction evidence="6">
        <text>(S)-dihydroorotate + H2O = N-carbamoyl-L-aspartate + H(+)</text>
        <dbReference type="Rhea" id="RHEA:24296"/>
        <dbReference type="ChEBI" id="CHEBI:15377"/>
        <dbReference type="ChEBI" id="CHEBI:15378"/>
        <dbReference type="ChEBI" id="CHEBI:30864"/>
        <dbReference type="ChEBI" id="CHEBI:32814"/>
        <dbReference type="EC" id="3.5.2.3"/>
    </reaction>
</comment>
<feature type="binding site" evidence="6">
    <location>
        <begin position="323"/>
        <end position="324"/>
    </location>
    <ligand>
        <name>substrate</name>
    </ligand>
</feature>
<dbReference type="PROSITE" id="PS00482">
    <property type="entry name" value="DIHYDROOROTASE_1"/>
    <property type="match status" value="1"/>
</dbReference>
<dbReference type="EMBL" id="RKRK01000002">
    <property type="protein sequence ID" value="RPF57806.1"/>
    <property type="molecule type" value="Genomic_DNA"/>
</dbReference>
<evidence type="ECO:0000313" key="9">
    <source>
        <dbReference type="Proteomes" id="UP000277108"/>
    </source>
</evidence>
<feature type="binding site" evidence="6">
    <location>
        <position position="94"/>
    </location>
    <ligand>
        <name>substrate</name>
    </ligand>
</feature>
<comment type="caution">
    <text evidence="8">The sequence shown here is derived from an EMBL/GenBank/DDBJ whole genome shotgun (WGS) entry which is preliminary data.</text>
</comment>
<dbReference type="GO" id="GO:0006145">
    <property type="term" value="P:purine nucleobase catabolic process"/>
    <property type="evidence" value="ECO:0007669"/>
    <property type="project" value="TreeGrafter"/>
</dbReference>
<comment type="cofactor">
    <cofactor evidence="6">
        <name>Zn(2+)</name>
        <dbReference type="ChEBI" id="CHEBI:29105"/>
    </cofactor>
    <text evidence="6">Binds 2 Zn(2+) ions per subunit.</text>
</comment>
<dbReference type="OrthoDB" id="9765462at2"/>
<comment type="similarity">
    <text evidence="2 6">Belongs to the metallo-dependent hydrolases superfamily. DHOase family. Class I DHOase subfamily.</text>
</comment>
<keyword evidence="5 6" id="KW-0665">Pyrimidine biosynthesis</keyword>
<protein>
    <recommendedName>
        <fullName evidence="6">Dihydroorotase</fullName>
        <shortName evidence="6">DHOase</shortName>
        <ecNumber evidence="6">3.5.2.3</ecNumber>
    </recommendedName>
</protein>
<dbReference type="Proteomes" id="UP000277108">
    <property type="component" value="Unassembled WGS sequence"/>
</dbReference>
<dbReference type="InterPro" id="IPR050138">
    <property type="entry name" value="DHOase/Allantoinase_Hydrolase"/>
</dbReference>
<dbReference type="GO" id="GO:0005737">
    <property type="term" value="C:cytoplasm"/>
    <property type="evidence" value="ECO:0007669"/>
    <property type="project" value="TreeGrafter"/>
</dbReference>
<comment type="pathway">
    <text evidence="6">Pyrimidine metabolism; UMP biosynthesis via de novo pathway; (S)-dihydroorotate from bicarbonate: step 3/3.</text>
</comment>
<dbReference type="NCBIfam" id="TIGR00857">
    <property type="entry name" value="pyrC_multi"/>
    <property type="match status" value="1"/>
</dbReference>
<name>A0A3N5BIY7_9BACL</name>
<comment type="function">
    <text evidence="1 6">Catalyzes the reversible cyclization of carbamoyl aspartate to dihydroorotate.</text>
</comment>
<dbReference type="InterPro" id="IPR011059">
    <property type="entry name" value="Metal-dep_hydrolase_composite"/>
</dbReference>
<dbReference type="NCBIfam" id="NF006837">
    <property type="entry name" value="PRK09357.1-2"/>
    <property type="match status" value="1"/>
</dbReference>
<feature type="binding site" evidence="6">
    <location>
        <position position="152"/>
    </location>
    <ligand>
        <name>Zn(2+)</name>
        <dbReference type="ChEBI" id="CHEBI:29105"/>
        <label>2</label>
    </ligand>
</feature>
<dbReference type="PROSITE" id="PS00483">
    <property type="entry name" value="DIHYDROOROTASE_2"/>
    <property type="match status" value="1"/>
</dbReference>
<sequence>MNILIKNAMLNTAQYNGQYDVLISEGLIQRIGSSIDYNDQDTKVIDANGKLLSAGLIDVHVHLREPGGEHKETIETGTKAAARGGFTTICPMPNTRPVPDQVETMEKLEQTIESDAVVKVLSYASITKRQLGNEHVDFDALSKCSTFAFTDDGVGVQSAHMMYEAMQRAAKVNKPIVAHCEENTLIYNGAVHAGDVSERLNIPGIPSICEATQIARDVLLSEASGCHYHVCHVSTKESVRVIRDAKKAGIHVTAEVTPHHLLLCEDDIKEHDTNYKMNPPLRSKEDRDALIEGLLDGTIDMIATDHAPHAEDEKNTTMEKAPFGIVGSEIAFSLLYTHFVKNGEWSLEQLLSYLTTQPKAVFGLDVGEIREGAIADLALFDLDNEYTIDANDFASKSHNTPFLGAKVYGETAMTIVDGEIIYERGVTQWT</sequence>
<dbReference type="EC" id="3.5.2.3" evidence="6"/>
<dbReference type="GO" id="GO:0004038">
    <property type="term" value="F:allantoinase activity"/>
    <property type="evidence" value="ECO:0007669"/>
    <property type="project" value="TreeGrafter"/>
</dbReference>
<evidence type="ECO:0000259" key="7">
    <source>
        <dbReference type="Pfam" id="PF12890"/>
    </source>
</evidence>
<feature type="domain" description="Dihydroorotase catalytic" evidence="7">
    <location>
        <begin position="49"/>
        <end position="238"/>
    </location>
</feature>
<dbReference type="GO" id="GO:0004151">
    <property type="term" value="F:dihydroorotase activity"/>
    <property type="evidence" value="ECO:0007669"/>
    <property type="project" value="UniProtKB-UniRule"/>
</dbReference>
<keyword evidence="3 6" id="KW-0479">Metal-binding</keyword>
<dbReference type="PANTHER" id="PTHR43668">
    <property type="entry name" value="ALLANTOINASE"/>
    <property type="match status" value="1"/>
</dbReference>
<dbReference type="PANTHER" id="PTHR43668:SF2">
    <property type="entry name" value="ALLANTOINASE"/>
    <property type="match status" value="1"/>
</dbReference>
<evidence type="ECO:0000256" key="1">
    <source>
        <dbReference type="ARBA" id="ARBA00002368"/>
    </source>
</evidence>
<dbReference type="InterPro" id="IPR002195">
    <property type="entry name" value="Dihydroorotase_CS"/>
</dbReference>
<feature type="binding site" evidence="6">
    <location>
        <position position="62"/>
    </location>
    <ligand>
        <name>Zn(2+)</name>
        <dbReference type="ChEBI" id="CHEBI:29105"/>
        <label>1</label>
    </ligand>
</feature>
<dbReference type="SUPFAM" id="SSF51556">
    <property type="entry name" value="Metallo-dependent hydrolases"/>
    <property type="match status" value="1"/>
</dbReference>